<evidence type="ECO:0000256" key="2">
    <source>
        <dbReference type="ARBA" id="ARBA00022490"/>
    </source>
</evidence>
<dbReference type="Pfam" id="PF05400">
    <property type="entry name" value="FliT"/>
    <property type="match status" value="1"/>
</dbReference>
<dbReference type="Proteomes" id="UP000274139">
    <property type="component" value="Unassembled WGS sequence"/>
</dbReference>
<evidence type="ECO:0000313" key="7">
    <source>
        <dbReference type="EMBL" id="RMD02220.1"/>
    </source>
</evidence>
<name>A0A454JP50_9NEIS</name>
<evidence type="ECO:0000313" key="8">
    <source>
        <dbReference type="Proteomes" id="UP000274139"/>
    </source>
</evidence>
<keyword evidence="8" id="KW-1185">Reference proteome</keyword>
<evidence type="ECO:0000256" key="1">
    <source>
        <dbReference type="ARBA" id="ARBA00004514"/>
    </source>
</evidence>
<dbReference type="EMBL" id="RFAR01000001">
    <property type="protein sequence ID" value="RMD02220.1"/>
    <property type="molecule type" value="Genomic_DNA"/>
</dbReference>
<keyword evidence="2" id="KW-0963">Cytoplasm</keyword>
<keyword evidence="6" id="KW-0175">Coiled coil</keyword>
<proteinExistence type="predicted"/>
<dbReference type="AlphaFoldDB" id="A0A454JP50"/>
<sequence length="105" mass="11789">MNTSIQPAQIDAMLALLADALAACKAQDFESVTRLAAQQESELADLLHQLQPVAASIPEETRAKLHQLVAQRELLQQQMAEWIARMREEMQTVSQNSRLLKTYSL</sequence>
<evidence type="ECO:0000256" key="4">
    <source>
        <dbReference type="ARBA" id="ARBA00023186"/>
    </source>
</evidence>
<gene>
    <name evidence="7" type="ORF">EAY64_00070</name>
</gene>
<protein>
    <recommendedName>
        <fullName evidence="5">Flagellar protein FliT</fullName>
    </recommendedName>
</protein>
<keyword evidence="4" id="KW-0143">Chaperone</keyword>
<dbReference type="InterPro" id="IPR008622">
    <property type="entry name" value="FliT"/>
</dbReference>
<keyword evidence="3" id="KW-1005">Bacterial flagellum biogenesis</keyword>
<feature type="coiled-coil region" evidence="6">
    <location>
        <begin position="65"/>
        <end position="92"/>
    </location>
</feature>
<dbReference type="OrthoDB" id="8592728at2"/>
<accession>A0A454JP50</accession>
<comment type="caution">
    <text evidence="7">The sequence shown here is derived from an EMBL/GenBank/DDBJ whole genome shotgun (WGS) entry which is preliminary data.</text>
</comment>
<reference evidence="7 8" key="1">
    <citation type="submission" date="2018-10" db="EMBL/GenBank/DDBJ databases">
        <title>Draft genome sequence of Aquitalea MWU14-2217 isolated from a wild cranberry bog in Provincetown, Massachusetts.</title>
        <authorList>
            <person name="Ebadzadsahrai G."/>
            <person name="Soby S."/>
        </authorList>
    </citation>
    <scope>NUCLEOTIDE SEQUENCE [LARGE SCALE GENOMIC DNA]</scope>
    <source>
        <strain evidence="7 8">MWU14-2217</strain>
    </source>
</reference>
<evidence type="ECO:0000256" key="3">
    <source>
        <dbReference type="ARBA" id="ARBA00022795"/>
    </source>
</evidence>
<organism evidence="7 8">
    <name type="scientific">Aquitalea palustris</name>
    <dbReference type="NCBI Taxonomy" id="2480983"/>
    <lineage>
        <taxon>Bacteria</taxon>
        <taxon>Pseudomonadati</taxon>
        <taxon>Pseudomonadota</taxon>
        <taxon>Betaproteobacteria</taxon>
        <taxon>Neisseriales</taxon>
        <taxon>Chromobacteriaceae</taxon>
        <taxon>Aquitalea</taxon>
    </lineage>
</organism>
<comment type="subcellular location">
    <subcellularLocation>
        <location evidence="1">Cytoplasm</location>
        <location evidence="1">Cytosol</location>
    </subcellularLocation>
</comment>
<evidence type="ECO:0000256" key="5">
    <source>
        <dbReference type="ARBA" id="ARBA00093797"/>
    </source>
</evidence>
<evidence type="ECO:0000256" key="6">
    <source>
        <dbReference type="SAM" id="Coils"/>
    </source>
</evidence>
<dbReference type="RefSeq" id="WP_103522771.1">
    <property type="nucleotide sequence ID" value="NZ_JAIZDC010000011.1"/>
</dbReference>